<dbReference type="PROSITE" id="PS50084">
    <property type="entry name" value="KH_TYPE_1"/>
    <property type="match status" value="2"/>
</dbReference>
<dbReference type="SMART" id="SM00322">
    <property type="entry name" value="KH"/>
    <property type="match status" value="2"/>
</dbReference>
<feature type="domain" description="K Homology" evidence="2">
    <location>
        <begin position="60"/>
        <end position="128"/>
    </location>
</feature>
<dbReference type="GO" id="GO:0003723">
    <property type="term" value="F:RNA binding"/>
    <property type="evidence" value="ECO:0007669"/>
    <property type="project" value="UniProtKB-UniRule"/>
</dbReference>
<dbReference type="InParanoid" id="A0A6P6Y897"/>
<protein>
    <submittedName>
        <fullName evidence="4">RNA-binding protein MEX3B-like</fullName>
    </submittedName>
</protein>
<dbReference type="OrthoDB" id="752362at2759"/>
<dbReference type="InterPro" id="IPR004087">
    <property type="entry name" value="KH_dom"/>
</dbReference>
<sequence length="238" mass="26974">MSYDNINQYDQQQQQQQQLTYLLDDNMNMTNILYDSQSSNSIFGDNITNTVNPTTTMMGQKFSTKVAVKSSAHVSYIVGKQGSKIRQIRQETGTFIQTPVNGEEPIFVISGDKDSVQLAKNKLEEAANEFDFNIFVEACTFKDGDRIRNNLFLPARYIGLVVGKKGSIIKRIMESSDTTIVTPKVNTLNGFKIHGKVEKIRLAIDMIKEHILSTSNVIIDEIQQNQFEITLQIKECYQ</sequence>
<gene>
    <name evidence="4" type="primary">LOC113795617</name>
</gene>
<dbReference type="InterPro" id="IPR004088">
    <property type="entry name" value="KH_dom_type_1"/>
</dbReference>
<dbReference type="Proteomes" id="UP000515146">
    <property type="component" value="Unplaced"/>
</dbReference>
<dbReference type="AlphaFoldDB" id="A0A6P6Y897"/>
<evidence type="ECO:0000256" key="1">
    <source>
        <dbReference type="PROSITE-ProRule" id="PRU00117"/>
    </source>
</evidence>
<dbReference type="SUPFAM" id="SSF54791">
    <property type="entry name" value="Eukaryotic type KH-domain (KH-domain type I)"/>
    <property type="match status" value="2"/>
</dbReference>
<dbReference type="OMA" id="IECEENM"/>
<reference evidence="4" key="1">
    <citation type="submission" date="2025-08" db="UniProtKB">
        <authorList>
            <consortium name="RefSeq"/>
        </authorList>
    </citation>
    <scope>IDENTIFICATION</scope>
    <source>
        <strain evidence="4">Airmid</strain>
    </source>
</reference>
<dbReference type="InterPro" id="IPR047227">
    <property type="entry name" value="MEX3"/>
</dbReference>
<organism evidence="3 4">
    <name type="scientific">Dermatophagoides pteronyssinus</name>
    <name type="common">European house dust mite</name>
    <dbReference type="NCBI Taxonomy" id="6956"/>
    <lineage>
        <taxon>Eukaryota</taxon>
        <taxon>Metazoa</taxon>
        <taxon>Ecdysozoa</taxon>
        <taxon>Arthropoda</taxon>
        <taxon>Chelicerata</taxon>
        <taxon>Arachnida</taxon>
        <taxon>Acari</taxon>
        <taxon>Acariformes</taxon>
        <taxon>Sarcoptiformes</taxon>
        <taxon>Astigmata</taxon>
        <taxon>Psoroptidia</taxon>
        <taxon>Analgoidea</taxon>
        <taxon>Pyroglyphidae</taxon>
        <taxon>Dermatophagoidinae</taxon>
        <taxon>Dermatophagoides</taxon>
    </lineage>
</organism>
<dbReference type="RefSeq" id="XP_027201622.1">
    <property type="nucleotide sequence ID" value="XM_027345821.1"/>
</dbReference>
<feature type="domain" description="K Homology" evidence="2">
    <location>
        <begin position="145"/>
        <end position="212"/>
    </location>
</feature>
<accession>A0A6P6Y897</accession>
<dbReference type="PANTHER" id="PTHR23285">
    <property type="entry name" value="RING FINGER AND KH DOMAIN CONTAINING PROTEIN 1"/>
    <property type="match status" value="1"/>
</dbReference>
<dbReference type="PANTHER" id="PTHR23285:SF7">
    <property type="entry name" value="LD09246P1"/>
    <property type="match status" value="1"/>
</dbReference>
<dbReference type="KEGG" id="dpte:113795617"/>
<evidence type="ECO:0000313" key="4">
    <source>
        <dbReference type="RefSeq" id="XP_027201622.1"/>
    </source>
</evidence>
<keyword evidence="1" id="KW-0694">RNA-binding</keyword>
<dbReference type="Gene3D" id="3.30.1370.10">
    <property type="entry name" value="K Homology domain, type 1"/>
    <property type="match status" value="2"/>
</dbReference>
<keyword evidence="3" id="KW-1185">Reference proteome</keyword>
<dbReference type="Pfam" id="PF00013">
    <property type="entry name" value="KH_1"/>
    <property type="match status" value="2"/>
</dbReference>
<dbReference type="GeneID" id="113795617"/>
<dbReference type="GO" id="GO:0010468">
    <property type="term" value="P:regulation of gene expression"/>
    <property type="evidence" value="ECO:0007669"/>
    <property type="project" value="UniProtKB-ARBA"/>
</dbReference>
<dbReference type="InterPro" id="IPR036612">
    <property type="entry name" value="KH_dom_type_1_sf"/>
</dbReference>
<evidence type="ECO:0000313" key="3">
    <source>
        <dbReference type="Proteomes" id="UP000515146"/>
    </source>
</evidence>
<proteinExistence type="predicted"/>
<name>A0A6P6Y897_DERPT</name>
<evidence type="ECO:0000259" key="2">
    <source>
        <dbReference type="SMART" id="SM00322"/>
    </source>
</evidence>